<sequence length="316" mass="35605">MSNSNYDQSTEPLNSSRKTFRSHSAIQAHRGDVPSKHDEYLIQLQERNRLLKTYQTQRQPKDNSAKKRETGFQLYLNGAHSAPQRRPISITNNATNRFVTPLPSFSNFSFPTPSNTTQQKHSLLPNGRRQWTSSTKTKIKTADGSIIADIDQNSIPNSNPQLPPHSKSLFNNRQFQQVTSKRAVKSAGTPSEALPKSAWGNQVIEIDASQIIANGTNDQVSFGKMAPDNIDQSWMPNWFNKTKITENIQEYESDFEESSSDNDNDDNDNHQILSRVSLSLDDIPSIVKLSISPEQNNDEEKTIQQENSYLSSPVGR</sequence>
<gene>
    <name evidence="2" type="ORF">JYZ213_LOCUS663</name>
    <name evidence="3" type="ORF">OXD698_LOCUS6015</name>
</gene>
<reference evidence="2" key="1">
    <citation type="submission" date="2021-02" db="EMBL/GenBank/DDBJ databases">
        <authorList>
            <person name="Nowell W R."/>
        </authorList>
    </citation>
    <scope>NUCLEOTIDE SEQUENCE</scope>
</reference>
<dbReference type="AlphaFoldDB" id="A0A813MP94"/>
<dbReference type="EMBL" id="CAJOAZ010000254">
    <property type="protein sequence ID" value="CAF3593052.1"/>
    <property type="molecule type" value="Genomic_DNA"/>
</dbReference>
<comment type="caution">
    <text evidence="2">The sequence shown here is derived from an EMBL/GenBank/DDBJ whole genome shotgun (WGS) entry which is preliminary data.</text>
</comment>
<feature type="region of interest" description="Disordered" evidence="1">
    <location>
        <begin position="1"/>
        <end position="34"/>
    </location>
</feature>
<dbReference type="EMBL" id="CAJNOG010000003">
    <property type="protein sequence ID" value="CAF0724767.1"/>
    <property type="molecule type" value="Genomic_DNA"/>
</dbReference>
<name>A0A813MP94_9BILA</name>
<feature type="region of interest" description="Disordered" evidence="1">
    <location>
        <begin position="113"/>
        <end position="135"/>
    </location>
</feature>
<evidence type="ECO:0000256" key="1">
    <source>
        <dbReference type="SAM" id="MobiDB-lite"/>
    </source>
</evidence>
<evidence type="ECO:0000313" key="4">
    <source>
        <dbReference type="Proteomes" id="UP000663845"/>
    </source>
</evidence>
<dbReference type="Proteomes" id="UP000663844">
    <property type="component" value="Unassembled WGS sequence"/>
</dbReference>
<accession>A0A813MP94</accession>
<evidence type="ECO:0000313" key="3">
    <source>
        <dbReference type="EMBL" id="CAF3593052.1"/>
    </source>
</evidence>
<proteinExistence type="predicted"/>
<feature type="region of interest" description="Disordered" evidence="1">
    <location>
        <begin position="290"/>
        <end position="316"/>
    </location>
</feature>
<evidence type="ECO:0000313" key="2">
    <source>
        <dbReference type="EMBL" id="CAF0724767.1"/>
    </source>
</evidence>
<protein>
    <submittedName>
        <fullName evidence="2">Uncharacterized protein</fullName>
    </submittedName>
</protein>
<feature type="compositionally biased region" description="Polar residues" evidence="1">
    <location>
        <begin position="1"/>
        <end position="25"/>
    </location>
</feature>
<feature type="compositionally biased region" description="Polar residues" evidence="1">
    <location>
        <begin position="304"/>
        <end position="316"/>
    </location>
</feature>
<organism evidence="2 4">
    <name type="scientific">Adineta steineri</name>
    <dbReference type="NCBI Taxonomy" id="433720"/>
    <lineage>
        <taxon>Eukaryota</taxon>
        <taxon>Metazoa</taxon>
        <taxon>Spiralia</taxon>
        <taxon>Gnathifera</taxon>
        <taxon>Rotifera</taxon>
        <taxon>Eurotatoria</taxon>
        <taxon>Bdelloidea</taxon>
        <taxon>Adinetida</taxon>
        <taxon>Adinetidae</taxon>
        <taxon>Adineta</taxon>
    </lineage>
</organism>
<dbReference type="Proteomes" id="UP000663845">
    <property type="component" value="Unassembled WGS sequence"/>
</dbReference>